<dbReference type="PANTHER" id="PTHR11280">
    <property type="entry name" value="GLUCOSAMINE-6-PHOSPHATE ISOMERASE"/>
    <property type="match status" value="1"/>
</dbReference>
<dbReference type="GO" id="GO:0004342">
    <property type="term" value="F:glucosamine-6-phosphate deaminase activity"/>
    <property type="evidence" value="ECO:0007669"/>
    <property type="project" value="UniProtKB-EC"/>
</dbReference>
<dbReference type="PANTHER" id="PTHR11280:SF5">
    <property type="entry name" value="GLUCOSAMINE-6-PHOSPHATE ISOMERASE"/>
    <property type="match status" value="1"/>
</dbReference>
<keyword evidence="1 5" id="KW-0378">Hydrolase</keyword>
<name>A0ABZ3FQV3_9ACTN</name>
<dbReference type="Gene3D" id="3.40.50.1360">
    <property type="match status" value="1"/>
</dbReference>
<keyword evidence="6" id="KW-1185">Reference proteome</keyword>
<evidence type="ECO:0000259" key="4">
    <source>
        <dbReference type="Pfam" id="PF01182"/>
    </source>
</evidence>
<accession>A0ABZ3FQV3</accession>
<dbReference type="CDD" id="cd01399">
    <property type="entry name" value="GlcN6P_deaminase"/>
    <property type="match status" value="1"/>
</dbReference>
<proteinExistence type="predicted"/>
<protein>
    <recommendedName>
        <fullName evidence="3">Glucosamine-6-phosphate deaminase</fullName>
        <ecNumber evidence="3">3.5.99.6</ecNumber>
    </recommendedName>
</protein>
<evidence type="ECO:0000313" key="5">
    <source>
        <dbReference type="EMBL" id="XAN08482.1"/>
    </source>
</evidence>
<feature type="domain" description="Glucosamine/galactosamine-6-phosphate isomerase" evidence="4">
    <location>
        <begin position="11"/>
        <end position="230"/>
    </location>
</feature>
<evidence type="ECO:0000256" key="3">
    <source>
        <dbReference type="NCBIfam" id="TIGR00502"/>
    </source>
</evidence>
<dbReference type="EMBL" id="CP154795">
    <property type="protein sequence ID" value="XAN08482.1"/>
    <property type="molecule type" value="Genomic_DNA"/>
</dbReference>
<keyword evidence="2" id="KW-0119">Carbohydrate metabolism</keyword>
<sequence length="265" mass="28693">MRIIIDDIPELGRFAVDLIAEQISYRPDCTIGLATGSSPLPIYHELAARVARGELDLSQVQFFALDEYAGLGGDHPMSYRFFLDEHVVGPCGLDPAQLRTLNGRAEDLAQECRDYEDAIAEAGGIDLQILGIGHNGHLAFNEPTSSFGSRTRVVALTPQTVDANARFFDDDPEDVPLLALSQGIGTILEAGALILIATGGGKAPAIHSAIEGELTSSVPASALQLHRQTTFLVDAPAGSMLARADFYRRERQLIPRYGRTTPRRR</sequence>
<reference evidence="5 6" key="1">
    <citation type="submission" date="2024-04" db="EMBL/GenBank/DDBJ databases">
        <title>Isolation of an actinomycete strain from pig manure.</title>
        <authorList>
            <person name="Gong T."/>
            <person name="Yu Z."/>
            <person name="An M."/>
            <person name="Wei C."/>
            <person name="Yang W."/>
            <person name="Liu L."/>
        </authorList>
    </citation>
    <scope>NUCLEOTIDE SEQUENCE [LARGE SCALE GENOMIC DNA]</scope>
    <source>
        <strain evidence="5 6">ZF39</strain>
    </source>
</reference>
<dbReference type="Pfam" id="PF01182">
    <property type="entry name" value="Glucosamine_iso"/>
    <property type="match status" value="1"/>
</dbReference>
<evidence type="ECO:0000313" key="6">
    <source>
        <dbReference type="Proteomes" id="UP001442841"/>
    </source>
</evidence>
<dbReference type="EC" id="3.5.99.6" evidence="3"/>
<dbReference type="PROSITE" id="PS01161">
    <property type="entry name" value="GLC_GALNAC_ISOMERASE"/>
    <property type="match status" value="1"/>
</dbReference>
<dbReference type="InterPro" id="IPR018321">
    <property type="entry name" value="Glucosamine6P_isomerase_CS"/>
</dbReference>
<organism evidence="5 6">
    <name type="scientific">Ammonicoccus fulvus</name>
    <dbReference type="NCBI Taxonomy" id="3138240"/>
    <lineage>
        <taxon>Bacteria</taxon>
        <taxon>Bacillati</taxon>
        <taxon>Actinomycetota</taxon>
        <taxon>Actinomycetes</taxon>
        <taxon>Propionibacteriales</taxon>
        <taxon>Propionibacteriaceae</taxon>
        <taxon>Ammonicoccus</taxon>
    </lineage>
</organism>
<evidence type="ECO:0000256" key="1">
    <source>
        <dbReference type="ARBA" id="ARBA00022801"/>
    </source>
</evidence>
<dbReference type="InterPro" id="IPR004547">
    <property type="entry name" value="Glucosamine6P_isomerase"/>
</dbReference>
<dbReference type="RefSeq" id="WP_425309940.1">
    <property type="nucleotide sequence ID" value="NZ_CP154795.1"/>
</dbReference>
<dbReference type="SUPFAM" id="SSF100950">
    <property type="entry name" value="NagB/RpiA/CoA transferase-like"/>
    <property type="match status" value="1"/>
</dbReference>
<gene>
    <name evidence="5" type="primary">nagB</name>
    <name evidence="5" type="ORF">AADG42_14625</name>
</gene>
<dbReference type="InterPro" id="IPR006148">
    <property type="entry name" value="Glc/Gal-6P_isomerase"/>
</dbReference>
<dbReference type="Proteomes" id="UP001442841">
    <property type="component" value="Chromosome"/>
</dbReference>
<dbReference type="InterPro" id="IPR037171">
    <property type="entry name" value="NagB/RpiA_transferase-like"/>
</dbReference>
<evidence type="ECO:0000256" key="2">
    <source>
        <dbReference type="ARBA" id="ARBA00023277"/>
    </source>
</evidence>
<dbReference type="NCBIfam" id="TIGR00502">
    <property type="entry name" value="nagB"/>
    <property type="match status" value="1"/>
</dbReference>